<comment type="caution">
    <text evidence="1">The sequence shown here is derived from an EMBL/GenBank/DDBJ whole genome shotgun (WGS) entry which is preliminary data.</text>
</comment>
<name>A0ABR9VSQ2_9SYNC</name>
<gene>
    <name evidence="1" type="ORF">IQ217_08715</name>
</gene>
<evidence type="ECO:0000313" key="1">
    <source>
        <dbReference type="EMBL" id="MBE9253923.1"/>
    </source>
</evidence>
<dbReference type="Pfam" id="PF11780">
    <property type="entry name" value="DUF3318"/>
    <property type="match status" value="1"/>
</dbReference>
<dbReference type="Proteomes" id="UP000658720">
    <property type="component" value="Unassembled WGS sequence"/>
</dbReference>
<accession>A0ABR9VSQ2</accession>
<protein>
    <submittedName>
        <fullName evidence="1">DUF3318 domain-containing protein</fullName>
    </submittedName>
</protein>
<keyword evidence="2" id="KW-1185">Reference proteome</keyword>
<dbReference type="EMBL" id="JADEVV010000020">
    <property type="protein sequence ID" value="MBE9253923.1"/>
    <property type="molecule type" value="Genomic_DNA"/>
</dbReference>
<reference evidence="1 2" key="1">
    <citation type="submission" date="2020-10" db="EMBL/GenBank/DDBJ databases">
        <authorList>
            <person name="Castelo-Branco R."/>
            <person name="Eusebio N."/>
            <person name="Adriana R."/>
            <person name="Vieira A."/>
            <person name="Brugerolle De Fraissinette N."/>
            <person name="Rezende De Castro R."/>
            <person name="Schneider M.P."/>
            <person name="Vasconcelos V."/>
            <person name="Leao P.N."/>
        </authorList>
    </citation>
    <scope>NUCLEOTIDE SEQUENCE [LARGE SCALE GENOMIC DNA]</scope>
    <source>
        <strain evidence="1 2">LEGE 00031</strain>
    </source>
</reference>
<evidence type="ECO:0000313" key="2">
    <source>
        <dbReference type="Proteomes" id="UP000658720"/>
    </source>
</evidence>
<proteinExistence type="predicted"/>
<organism evidence="1 2">
    <name type="scientific">Synechocystis salina LEGE 00031</name>
    <dbReference type="NCBI Taxonomy" id="1828736"/>
    <lineage>
        <taxon>Bacteria</taxon>
        <taxon>Bacillati</taxon>
        <taxon>Cyanobacteriota</taxon>
        <taxon>Cyanophyceae</taxon>
        <taxon>Synechococcales</taxon>
        <taxon>Merismopediaceae</taxon>
        <taxon>Synechocystis</taxon>
    </lineage>
</organism>
<dbReference type="RefSeq" id="WP_194019648.1">
    <property type="nucleotide sequence ID" value="NZ_JADEVV010000020.1"/>
</dbReference>
<dbReference type="InterPro" id="IPR021751">
    <property type="entry name" value="DUF3318"/>
</dbReference>
<sequence length="212" mass="24204">MNRQGTYQGSDQETEIRRLKELMPASGRMLVKLHAQPKQSRVIDCDFPKPWQFGDRLVKINFSLWWELTIQERDLLMLSVVCRLVNIRWFKPDLYQGLTVAGAIAVGVQLWQRDGVGMVVAGGLTALAAQQIWRGYQSNEREIEADAQALKVAVRRGYNQKEAIQALLTAIENTARIENRSTLSFNELLRCQNLRLMLNSQTSPDPSLSRNF</sequence>